<feature type="region of interest" description="Disordered" evidence="2">
    <location>
        <begin position="1"/>
        <end position="34"/>
    </location>
</feature>
<protein>
    <submittedName>
        <fullName evidence="5">Ectoine/hydroxyectoine ABC transporter substrate-binding protein EhuB</fullName>
    </submittedName>
</protein>
<dbReference type="GO" id="GO:0051470">
    <property type="term" value="P:ectoine transmembrane transport"/>
    <property type="evidence" value="ECO:0007669"/>
    <property type="project" value="InterPro"/>
</dbReference>
<dbReference type="SMART" id="SM00062">
    <property type="entry name" value="PBPb"/>
    <property type="match status" value="1"/>
</dbReference>
<reference evidence="6" key="1">
    <citation type="submission" date="2017-11" db="EMBL/GenBank/DDBJ databases">
        <authorList>
            <person name="Kuznetsova I."/>
            <person name="Sazanova A."/>
            <person name="Chirak E."/>
            <person name="Safronova V."/>
            <person name="Willems A."/>
        </authorList>
    </citation>
    <scope>NUCLEOTIDE SEQUENCE [LARGE SCALE GENOMIC DNA]</scope>
    <source>
        <strain evidence="6">CCBAU 03422</strain>
    </source>
</reference>
<feature type="compositionally biased region" description="Basic and acidic residues" evidence="2">
    <location>
        <begin position="16"/>
        <end position="28"/>
    </location>
</feature>
<dbReference type="RefSeq" id="WP_106667775.1">
    <property type="nucleotide sequence ID" value="NZ_PGGM01000028.1"/>
</dbReference>
<feature type="transmembrane region" description="Helical" evidence="3">
    <location>
        <begin position="36"/>
        <end position="56"/>
    </location>
</feature>
<dbReference type="GO" id="GO:0033294">
    <property type="term" value="F:ectoine binding"/>
    <property type="evidence" value="ECO:0007669"/>
    <property type="project" value="InterPro"/>
</dbReference>
<accession>A0A2P7AN06</accession>
<dbReference type="InterPro" id="IPR014337">
    <property type="entry name" value="Ectoine_EhuB"/>
</dbReference>
<evidence type="ECO:0000313" key="5">
    <source>
        <dbReference type="EMBL" id="PSH55603.1"/>
    </source>
</evidence>
<keyword evidence="3" id="KW-0812">Transmembrane</keyword>
<evidence type="ECO:0000259" key="4">
    <source>
        <dbReference type="SMART" id="SM00062"/>
    </source>
</evidence>
<dbReference type="NCBIfam" id="TIGR02995">
    <property type="entry name" value="ectoine_ehuB"/>
    <property type="match status" value="1"/>
</dbReference>
<dbReference type="InterPro" id="IPR001638">
    <property type="entry name" value="Solute-binding_3/MltF_N"/>
</dbReference>
<evidence type="ECO:0000256" key="2">
    <source>
        <dbReference type="SAM" id="MobiDB-lite"/>
    </source>
</evidence>
<dbReference type="EMBL" id="PGGM01000028">
    <property type="protein sequence ID" value="PSH55603.1"/>
    <property type="molecule type" value="Genomic_DNA"/>
</dbReference>
<proteinExistence type="predicted"/>
<keyword evidence="6" id="KW-1185">Reference proteome</keyword>
<dbReference type="Proteomes" id="UP000241764">
    <property type="component" value="Unassembled WGS sequence"/>
</dbReference>
<sequence>MVVSGFGDQRQNKNGRNHEVEERKHGESRNNPPRRAILRGIAALGITAMAFASFAGSASAQSLLEKIKSGETIRLGFTNEPPSAYPGENNEPLGLVNAMTLDILKKMGTTKIEPVVTEWGALIPGLQAGRFDIVTGGMWINPERCRNVLFSEPIATSNGAMIVPKGNPKNLHSYEDVRDKGLTLAAGAGDTAVKGAQKIGIADDKIMQVAGPAEIVQAVKAGRAAAGALFNLTANALSAKDPSIEVADPYTPPTPSNYPAIAFSLKEQAAVDAFNAVLKDYLGSDEMMKAVGKYGYTKAMLPDGNTTAEACKR</sequence>
<organism evidence="5 6">
    <name type="scientific">Phyllobacterium sophorae</name>
    <dbReference type="NCBI Taxonomy" id="1520277"/>
    <lineage>
        <taxon>Bacteria</taxon>
        <taxon>Pseudomonadati</taxon>
        <taxon>Pseudomonadota</taxon>
        <taxon>Alphaproteobacteria</taxon>
        <taxon>Hyphomicrobiales</taxon>
        <taxon>Phyllobacteriaceae</taxon>
        <taxon>Phyllobacterium</taxon>
    </lineage>
</organism>
<gene>
    <name evidence="5" type="primary">ehuB</name>
    <name evidence="5" type="ORF">CU103_30480</name>
</gene>
<dbReference type="OrthoDB" id="9768183at2"/>
<keyword evidence="3" id="KW-1133">Transmembrane helix</keyword>
<evidence type="ECO:0000256" key="3">
    <source>
        <dbReference type="SAM" id="Phobius"/>
    </source>
</evidence>
<dbReference type="Pfam" id="PF00497">
    <property type="entry name" value="SBP_bac_3"/>
    <property type="match status" value="1"/>
</dbReference>
<dbReference type="PANTHER" id="PTHR35936:SF17">
    <property type="entry name" value="ARGININE-BINDING EXTRACELLULAR PROTEIN ARTP"/>
    <property type="match status" value="1"/>
</dbReference>
<feature type="domain" description="Solute-binding protein family 3/N-terminal" evidence="4">
    <location>
        <begin position="72"/>
        <end position="298"/>
    </location>
</feature>
<dbReference type="SUPFAM" id="SSF53850">
    <property type="entry name" value="Periplasmic binding protein-like II"/>
    <property type="match status" value="1"/>
</dbReference>
<dbReference type="AlphaFoldDB" id="A0A2P7AN06"/>
<name>A0A2P7AN06_9HYPH</name>
<dbReference type="PANTHER" id="PTHR35936">
    <property type="entry name" value="MEMBRANE-BOUND LYTIC MUREIN TRANSGLYCOSYLASE F"/>
    <property type="match status" value="1"/>
</dbReference>
<dbReference type="Gene3D" id="3.40.190.10">
    <property type="entry name" value="Periplasmic binding protein-like II"/>
    <property type="match status" value="2"/>
</dbReference>
<evidence type="ECO:0000256" key="1">
    <source>
        <dbReference type="ARBA" id="ARBA00022729"/>
    </source>
</evidence>
<keyword evidence="3" id="KW-0472">Membrane</keyword>
<comment type="caution">
    <text evidence="5">The sequence shown here is derived from an EMBL/GenBank/DDBJ whole genome shotgun (WGS) entry which is preliminary data.</text>
</comment>
<evidence type="ECO:0000313" key="6">
    <source>
        <dbReference type="Proteomes" id="UP000241764"/>
    </source>
</evidence>
<keyword evidence="1" id="KW-0732">Signal</keyword>